<dbReference type="Pfam" id="PF19929">
    <property type="entry name" value="DUF6392"/>
    <property type="match status" value="1"/>
</dbReference>
<dbReference type="AlphaFoldDB" id="A0AAW6RZ13"/>
<evidence type="ECO:0000313" key="1">
    <source>
        <dbReference type="EMBL" id="MDH0195116.1"/>
    </source>
</evidence>
<proteinExistence type="predicted"/>
<name>A0AAW6RZ13_ENTCL</name>
<sequence>MTVNVEALINSLGKSYQYMLDKDLIPYKTAPKGSSGTPTINLEMAQEGIFLSFWREGRILKSVTLRIQHEPASSWTFPNELPAPLQASMSRKWVNENLGEPLRSAPPYTVMNRDYGWTDLYEVKDHDIPTSMQINYDVEDSVRSITYMLTSELRW</sequence>
<organism evidence="1 2">
    <name type="scientific">Enterobacter cloacae</name>
    <dbReference type="NCBI Taxonomy" id="550"/>
    <lineage>
        <taxon>Bacteria</taxon>
        <taxon>Pseudomonadati</taxon>
        <taxon>Pseudomonadota</taxon>
        <taxon>Gammaproteobacteria</taxon>
        <taxon>Enterobacterales</taxon>
        <taxon>Enterobacteriaceae</taxon>
        <taxon>Enterobacter</taxon>
        <taxon>Enterobacter cloacae complex</taxon>
    </lineage>
</organism>
<accession>A0AAW6RZ13</accession>
<comment type="caution">
    <text evidence="1">The sequence shown here is derived from an EMBL/GenBank/DDBJ whole genome shotgun (WGS) entry which is preliminary data.</text>
</comment>
<dbReference type="RefSeq" id="WP_044158498.1">
    <property type="nucleotide sequence ID" value="NZ_CP020089.1"/>
</dbReference>
<dbReference type="EMBL" id="JAODZM010000006">
    <property type="protein sequence ID" value="MDH0195116.1"/>
    <property type="molecule type" value="Genomic_DNA"/>
</dbReference>
<reference evidence="1" key="1">
    <citation type="submission" date="2022-09" db="EMBL/GenBank/DDBJ databases">
        <title>Intensive care unit water sources are persistently colonized with multi-drug resistant bacteria and are the site of extensive horizontal gene transfer of antibiotic resistance genes.</title>
        <authorList>
            <person name="Diorio-Toth L."/>
        </authorList>
    </citation>
    <scope>NUCLEOTIDE SEQUENCE</scope>
    <source>
        <strain evidence="1">GD04139</strain>
    </source>
</reference>
<dbReference type="InterPro" id="IPR045657">
    <property type="entry name" value="DUF6392"/>
</dbReference>
<protein>
    <submittedName>
        <fullName evidence="1">DUF6392 family protein</fullName>
    </submittedName>
</protein>
<gene>
    <name evidence="1" type="ORF">N7383_05685</name>
</gene>
<evidence type="ECO:0000313" key="2">
    <source>
        <dbReference type="Proteomes" id="UP001158360"/>
    </source>
</evidence>
<dbReference type="Proteomes" id="UP001158360">
    <property type="component" value="Unassembled WGS sequence"/>
</dbReference>